<dbReference type="GO" id="GO:0044715">
    <property type="term" value="F:8-oxo-dGDP phosphatase activity"/>
    <property type="evidence" value="ECO:0007669"/>
    <property type="project" value="TreeGrafter"/>
</dbReference>
<feature type="domain" description="Nudix hydrolase" evidence="1">
    <location>
        <begin position="133"/>
        <end position="279"/>
    </location>
</feature>
<dbReference type="FunFam" id="3.90.79.10:FF:000019">
    <property type="entry name" value="Thiamin pyrophosphokinase, putative"/>
    <property type="match status" value="1"/>
</dbReference>
<dbReference type="PROSITE" id="PS51462">
    <property type="entry name" value="NUDIX"/>
    <property type="match status" value="1"/>
</dbReference>
<dbReference type="EMBL" id="JAGHQM010000320">
    <property type="protein sequence ID" value="KAH0562596.1"/>
    <property type="molecule type" value="Genomic_DNA"/>
</dbReference>
<protein>
    <recommendedName>
        <fullName evidence="1">Nudix hydrolase domain-containing protein</fullName>
    </recommendedName>
</protein>
<dbReference type="CDD" id="cd03676">
    <property type="entry name" value="NUDIX_Tnr3_like"/>
    <property type="match status" value="1"/>
</dbReference>
<dbReference type="Gene3D" id="3.90.79.10">
    <property type="entry name" value="Nucleoside Triphosphate Pyrophosphohydrolase"/>
    <property type="match status" value="1"/>
</dbReference>
<dbReference type="AlphaFoldDB" id="A0A9P8RRE5"/>
<dbReference type="InterPro" id="IPR015797">
    <property type="entry name" value="NUDIX_hydrolase-like_dom_sf"/>
</dbReference>
<dbReference type="InterPro" id="IPR000086">
    <property type="entry name" value="NUDIX_hydrolase_dom"/>
</dbReference>
<evidence type="ECO:0000259" key="1">
    <source>
        <dbReference type="PROSITE" id="PS51462"/>
    </source>
</evidence>
<dbReference type="Proteomes" id="UP000750711">
    <property type="component" value="Unassembled WGS sequence"/>
</dbReference>
<dbReference type="SUPFAM" id="SSF55811">
    <property type="entry name" value="Nudix"/>
    <property type="match status" value="1"/>
</dbReference>
<reference evidence="2" key="1">
    <citation type="submission" date="2021-03" db="EMBL/GenBank/DDBJ databases">
        <title>Comparative genomics and phylogenomic investigation of the class Geoglossomycetes provide insights into ecological specialization and systematics.</title>
        <authorList>
            <person name="Melie T."/>
            <person name="Pirro S."/>
            <person name="Miller A.N."/>
            <person name="Quandt A."/>
        </authorList>
    </citation>
    <scope>NUCLEOTIDE SEQUENCE</scope>
    <source>
        <strain evidence="2">CAQ_001_2017</strain>
    </source>
</reference>
<proteinExistence type="predicted"/>
<name>A0A9P8RRE5_9PEZI</name>
<dbReference type="Pfam" id="PF15916">
    <property type="entry name" value="DUF4743"/>
    <property type="match status" value="1"/>
</dbReference>
<dbReference type="PANTHER" id="PTHR13622:SF8">
    <property type="entry name" value="THIAMIN PYROPHOSPHOKINASE 1"/>
    <property type="match status" value="1"/>
</dbReference>
<comment type="caution">
    <text evidence="2">The sequence shown here is derived from an EMBL/GenBank/DDBJ whole genome shotgun (WGS) entry which is preliminary data.</text>
</comment>
<gene>
    <name evidence="2" type="ORF">GP486_002720</name>
</gene>
<dbReference type="InterPro" id="IPR031804">
    <property type="entry name" value="DUF4743"/>
</dbReference>
<dbReference type="Pfam" id="PF00293">
    <property type="entry name" value="NUDIX"/>
    <property type="match status" value="1"/>
</dbReference>
<organism evidence="2 3">
    <name type="scientific">Trichoglossum hirsutum</name>
    <dbReference type="NCBI Taxonomy" id="265104"/>
    <lineage>
        <taxon>Eukaryota</taxon>
        <taxon>Fungi</taxon>
        <taxon>Dikarya</taxon>
        <taxon>Ascomycota</taxon>
        <taxon>Pezizomycotina</taxon>
        <taxon>Geoglossomycetes</taxon>
        <taxon>Geoglossales</taxon>
        <taxon>Geoglossaceae</taxon>
        <taxon>Trichoglossum</taxon>
    </lineage>
</organism>
<evidence type="ECO:0000313" key="3">
    <source>
        <dbReference type="Proteomes" id="UP000750711"/>
    </source>
</evidence>
<dbReference type="PANTHER" id="PTHR13622">
    <property type="entry name" value="THIAMIN PYROPHOSPHOKINASE"/>
    <property type="match status" value="1"/>
</dbReference>
<sequence length="313" mass="35747">MKSYLDLINECIRFPYPNSDEYSTRIASYYFLVHRGYTIGYLIPSVVEAIKNLRECSLFWSINDQAKTVKLKGEPSVQAHSWAIEQTVISWRKDDVFKVLRGWRNELYAVYAPPGKLAFNIERSASCLFGVLTYGVHMMAYVRSKAGLKLWIPRRAYNKQTYGGYLDNTVAGGLASGERALEVLVREAEEEASLPAELVRNNAKSVGTITYFYVRDARAGGEIGLLQPECQYLYDLELNEDVVLKPCDSEVEEFYLWGVEEVAKELKDGHFKPNCAFALIDFFMRHGIITPENEESYIEISSRLHRRLGFATP</sequence>
<accession>A0A9P8RRE5</accession>
<evidence type="ECO:0000313" key="2">
    <source>
        <dbReference type="EMBL" id="KAH0562596.1"/>
    </source>
</evidence>
<keyword evidence="3" id="KW-1185">Reference proteome</keyword>